<name>A0A5A9FWC7_AZOLI</name>
<dbReference type="Pfam" id="PF22636">
    <property type="entry name" value="FlK"/>
    <property type="match status" value="1"/>
</dbReference>
<evidence type="ECO:0000259" key="3">
    <source>
        <dbReference type="Pfam" id="PF22636"/>
    </source>
</evidence>
<dbReference type="Gene3D" id="3.10.129.10">
    <property type="entry name" value="Hotdog Thioesterase"/>
    <property type="match status" value="1"/>
</dbReference>
<protein>
    <submittedName>
        <fullName evidence="4">Thioesterase</fullName>
    </submittedName>
</protein>
<reference evidence="4 5" key="1">
    <citation type="submission" date="2019-08" db="EMBL/GenBank/DDBJ databases">
        <authorList>
            <person name="Grouzdev D."/>
            <person name="Tikhonova E."/>
            <person name="Kravchenko I."/>
        </authorList>
    </citation>
    <scope>NUCLEOTIDE SEQUENCE [LARGE SCALE GENOMIC DNA]</scope>
    <source>
        <strain evidence="4 5">59b</strain>
    </source>
</reference>
<dbReference type="InterPro" id="IPR025540">
    <property type="entry name" value="FlK"/>
</dbReference>
<dbReference type="InterPro" id="IPR054485">
    <property type="entry name" value="FlK-like_dom"/>
</dbReference>
<dbReference type="AlphaFoldDB" id="A0A5A9FWC7"/>
<organism evidence="4 5">
    <name type="scientific">Azospirillum lipoferum</name>
    <dbReference type="NCBI Taxonomy" id="193"/>
    <lineage>
        <taxon>Bacteria</taxon>
        <taxon>Pseudomonadati</taxon>
        <taxon>Pseudomonadota</taxon>
        <taxon>Alphaproteobacteria</taxon>
        <taxon>Rhodospirillales</taxon>
        <taxon>Azospirillaceae</taxon>
        <taxon>Azospirillum</taxon>
    </lineage>
</organism>
<keyword evidence="5" id="KW-1185">Reference proteome</keyword>
<evidence type="ECO:0000313" key="4">
    <source>
        <dbReference type="EMBL" id="KAA0586530.1"/>
    </source>
</evidence>
<accession>A0A5A9FWC7</accession>
<evidence type="ECO:0000313" key="5">
    <source>
        <dbReference type="Proteomes" id="UP000324927"/>
    </source>
</evidence>
<feature type="domain" description="Fluoroacetyl-CoA-specific thioesterase-like" evidence="3">
    <location>
        <begin position="17"/>
        <end position="123"/>
    </location>
</feature>
<feature type="binding site" evidence="2">
    <location>
        <position position="67"/>
    </location>
    <ligand>
        <name>CoA</name>
        <dbReference type="ChEBI" id="CHEBI:57287"/>
    </ligand>
</feature>
<proteinExistence type="predicted"/>
<feature type="binding site" evidence="2">
    <location>
        <position position="118"/>
    </location>
    <ligand>
        <name>substrate</name>
    </ligand>
</feature>
<feature type="binding site" evidence="2">
    <location>
        <position position="67"/>
    </location>
    <ligand>
        <name>substrate</name>
    </ligand>
</feature>
<evidence type="ECO:0000256" key="2">
    <source>
        <dbReference type="PIRSR" id="PIRSR014972-2"/>
    </source>
</evidence>
<dbReference type="InterPro" id="IPR029069">
    <property type="entry name" value="HotDog_dom_sf"/>
</dbReference>
<dbReference type="PANTHER" id="PTHR36934">
    <property type="entry name" value="BLR0278 PROTEIN"/>
    <property type="match status" value="1"/>
</dbReference>
<feature type="active site" evidence="1">
    <location>
        <position position="40"/>
    </location>
</feature>
<feature type="active site" evidence="1">
    <location>
        <position position="74"/>
    </location>
</feature>
<dbReference type="Proteomes" id="UP000324927">
    <property type="component" value="Unassembled WGS sequence"/>
</dbReference>
<sequence>MIIPLDPERVETVQLVVDASMTAATFAREPNERYPQVLATPVMIAEMERACAALLRPVLQPGELSVGARLEVSHVAPTPVGGQVRTSARFTGREGALYWFNVWSEDAGGKIGQGRHARAILPQSAIESRAESRAAARSGS</sequence>
<dbReference type="PIRSF" id="PIRSF014972">
    <property type="entry name" value="FlK"/>
    <property type="match status" value="1"/>
</dbReference>
<dbReference type="EMBL" id="VTTN01000032">
    <property type="protein sequence ID" value="KAA0586530.1"/>
    <property type="molecule type" value="Genomic_DNA"/>
</dbReference>
<dbReference type="OrthoDB" id="6902891at2"/>
<dbReference type="SUPFAM" id="SSF54637">
    <property type="entry name" value="Thioesterase/thiol ester dehydrase-isomerase"/>
    <property type="match status" value="1"/>
</dbReference>
<comment type="caution">
    <text evidence="4">The sequence shown here is derived from an EMBL/GenBank/DDBJ whole genome shotgun (WGS) entry which is preliminary data.</text>
</comment>
<evidence type="ECO:0000256" key="1">
    <source>
        <dbReference type="PIRSR" id="PIRSR014972-1"/>
    </source>
</evidence>
<gene>
    <name evidence="4" type="ORF">FZ942_34835</name>
</gene>
<dbReference type="PANTHER" id="PTHR36934:SF1">
    <property type="entry name" value="THIOESTERASE DOMAIN-CONTAINING PROTEIN"/>
    <property type="match status" value="1"/>
</dbReference>
<dbReference type="RefSeq" id="WP_149235612.1">
    <property type="nucleotide sequence ID" value="NZ_JALJXJ010000029.1"/>
</dbReference>
<feature type="active site" evidence="1">
    <location>
        <position position="48"/>
    </location>
</feature>